<accession>A0A250AX42</accession>
<dbReference type="Proteomes" id="UP000217182">
    <property type="component" value="Chromosome"/>
</dbReference>
<protein>
    <submittedName>
        <fullName evidence="2">GNAT family acetyltransferase</fullName>
    </submittedName>
</protein>
<evidence type="ECO:0000259" key="1">
    <source>
        <dbReference type="PROSITE" id="PS51186"/>
    </source>
</evidence>
<evidence type="ECO:0000313" key="3">
    <source>
        <dbReference type="Proteomes" id="UP000217182"/>
    </source>
</evidence>
<evidence type="ECO:0000313" key="2">
    <source>
        <dbReference type="EMBL" id="ATA18543.1"/>
    </source>
</evidence>
<dbReference type="InterPro" id="IPR053144">
    <property type="entry name" value="Acetyltransferase_Butenolide"/>
</dbReference>
<organism evidence="2 3">
    <name type="scientific">Gibbsiella quercinecans</name>
    <dbReference type="NCBI Taxonomy" id="929813"/>
    <lineage>
        <taxon>Bacteria</taxon>
        <taxon>Pseudomonadati</taxon>
        <taxon>Pseudomonadota</taxon>
        <taxon>Gammaproteobacteria</taxon>
        <taxon>Enterobacterales</taxon>
        <taxon>Yersiniaceae</taxon>
        <taxon>Gibbsiella</taxon>
    </lineage>
</organism>
<dbReference type="RefSeq" id="WP_095845141.1">
    <property type="nucleotide sequence ID" value="NZ_CP014136.1"/>
</dbReference>
<dbReference type="PANTHER" id="PTHR43233">
    <property type="entry name" value="FAMILY N-ACETYLTRANSFERASE, PUTATIVE (AFU_ORTHOLOGUE AFUA_6G03350)-RELATED"/>
    <property type="match status" value="1"/>
</dbReference>
<reference evidence="2 3" key="1">
    <citation type="submission" date="2016-01" db="EMBL/GenBank/DDBJ databases">
        <authorList>
            <person name="Oliw E.H."/>
        </authorList>
    </citation>
    <scope>NUCLEOTIDE SEQUENCE [LARGE SCALE GENOMIC DNA]</scope>
    <source>
        <strain evidence="2 3">FRB97</strain>
    </source>
</reference>
<dbReference type="GO" id="GO:0016747">
    <property type="term" value="F:acyltransferase activity, transferring groups other than amino-acyl groups"/>
    <property type="evidence" value="ECO:0007669"/>
    <property type="project" value="InterPro"/>
</dbReference>
<dbReference type="EMBL" id="CP014136">
    <property type="protein sequence ID" value="ATA18543.1"/>
    <property type="molecule type" value="Genomic_DNA"/>
</dbReference>
<gene>
    <name evidence="2" type="ORF">AWC35_03840</name>
</gene>
<dbReference type="SUPFAM" id="SSF55729">
    <property type="entry name" value="Acyl-CoA N-acyltransferases (Nat)"/>
    <property type="match status" value="1"/>
</dbReference>
<dbReference type="OrthoDB" id="3216107at2"/>
<keyword evidence="2" id="KW-0808">Transferase</keyword>
<dbReference type="Gene3D" id="3.40.630.30">
    <property type="match status" value="1"/>
</dbReference>
<name>A0A250AX42_9GAMM</name>
<proteinExistence type="predicted"/>
<dbReference type="PANTHER" id="PTHR43233:SF1">
    <property type="entry name" value="FAMILY N-ACETYLTRANSFERASE, PUTATIVE (AFU_ORTHOLOGUE AFUA_6G03350)-RELATED"/>
    <property type="match status" value="1"/>
</dbReference>
<dbReference type="PROSITE" id="PS51186">
    <property type="entry name" value="GNAT"/>
    <property type="match status" value="1"/>
</dbReference>
<dbReference type="Pfam" id="PF00583">
    <property type="entry name" value="Acetyltransf_1"/>
    <property type="match status" value="1"/>
</dbReference>
<dbReference type="InterPro" id="IPR016181">
    <property type="entry name" value="Acyl_CoA_acyltransferase"/>
</dbReference>
<sequence length="157" mass="17973">MFTPISPAAAEWRRNGYLLSFAPELLDVDWVHEQLALHSYWAKGQPREMTLRSLAGSLPFGLYAQRQQVGFGRLITDYTRFAYLIDVIIARPHRGQGLGGWLAAAVTQHPELQTVKRWLLATADAHEVYRRAGWQPVSQPERLMEFMPMPPTEERLS</sequence>
<dbReference type="CDD" id="cd04301">
    <property type="entry name" value="NAT_SF"/>
    <property type="match status" value="1"/>
</dbReference>
<keyword evidence="3" id="KW-1185">Reference proteome</keyword>
<dbReference type="AlphaFoldDB" id="A0A250AX42"/>
<feature type="domain" description="N-acetyltransferase" evidence="1">
    <location>
        <begin position="1"/>
        <end position="157"/>
    </location>
</feature>
<dbReference type="KEGG" id="gqu:AWC35_03840"/>
<dbReference type="InterPro" id="IPR000182">
    <property type="entry name" value="GNAT_dom"/>
</dbReference>